<name>A0A6M2F5B2_9ROSI</name>
<dbReference type="AlphaFoldDB" id="A0A6M2F5B2"/>
<sequence length="112" mass="12612">MPLFTFIKSNTMSEWVKNALPNSLSSYNKNQTSIQTTAHLCTATITKPQSQTIACLQTTKTNHQSQTIGCLQTMKTKHQSQTIARFHKINITLHLPLHFIEDKGCKTAQLKP</sequence>
<protein>
    <submittedName>
        <fullName evidence="1">Uncharacterized protein</fullName>
    </submittedName>
</protein>
<organism evidence="1">
    <name type="scientific">Populus davidiana</name>
    <dbReference type="NCBI Taxonomy" id="266767"/>
    <lineage>
        <taxon>Eukaryota</taxon>
        <taxon>Viridiplantae</taxon>
        <taxon>Streptophyta</taxon>
        <taxon>Embryophyta</taxon>
        <taxon>Tracheophyta</taxon>
        <taxon>Spermatophyta</taxon>
        <taxon>Magnoliopsida</taxon>
        <taxon>eudicotyledons</taxon>
        <taxon>Gunneridae</taxon>
        <taxon>Pentapetalae</taxon>
        <taxon>rosids</taxon>
        <taxon>fabids</taxon>
        <taxon>Malpighiales</taxon>
        <taxon>Salicaceae</taxon>
        <taxon>Saliceae</taxon>
        <taxon>Populus</taxon>
    </lineage>
</organism>
<proteinExistence type="predicted"/>
<evidence type="ECO:0000313" key="1">
    <source>
        <dbReference type="EMBL" id="NUU92737.1"/>
    </source>
</evidence>
<reference evidence="1" key="1">
    <citation type="submission" date="2020-03" db="EMBL/GenBank/DDBJ databases">
        <authorList>
            <person name="Zhang R."/>
        </authorList>
    </citation>
    <scope>NUCLEOTIDE SEQUENCE</scope>
</reference>
<dbReference type="EMBL" id="GILB01012404">
    <property type="protein sequence ID" value="NUU92737.1"/>
    <property type="molecule type" value="Transcribed_RNA"/>
</dbReference>
<accession>A0A6M2F5B2</accession>